<dbReference type="Proteomes" id="UP000292274">
    <property type="component" value="Unassembled WGS sequence"/>
</dbReference>
<dbReference type="Pfam" id="PF13458">
    <property type="entry name" value="Peripla_BP_6"/>
    <property type="match status" value="1"/>
</dbReference>
<feature type="signal peptide" evidence="3">
    <location>
        <begin position="1"/>
        <end position="19"/>
    </location>
</feature>
<keyword evidence="6" id="KW-1185">Reference proteome</keyword>
<dbReference type="AlphaFoldDB" id="A0A4R0GNS4"/>
<evidence type="ECO:0000256" key="3">
    <source>
        <dbReference type="SAM" id="SignalP"/>
    </source>
</evidence>
<dbReference type="PROSITE" id="PS51257">
    <property type="entry name" value="PROKAR_LIPOPROTEIN"/>
    <property type="match status" value="1"/>
</dbReference>
<evidence type="ECO:0000256" key="2">
    <source>
        <dbReference type="ARBA" id="ARBA00022729"/>
    </source>
</evidence>
<reference evidence="5 6" key="1">
    <citation type="submission" date="2019-02" db="EMBL/GenBank/DDBJ databases">
        <title>Jishengella sp. nov., isolated from a root of Zingiber montanum.</title>
        <authorList>
            <person name="Kuncharoen N."/>
            <person name="Kudo T."/>
            <person name="Masahiro Y."/>
            <person name="Ohkuma M."/>
            <person name="Tanasupawat S."/>
        </authorList>
    </citation>
    <scope>NUCLEOTIDE SEQUENCE [LARGE SCALE GENOMIC DNA]</scope>
    <source>
        <strain evidence="5 6">PLAI 1-1</strain>
    </source>
</reference>
<feature type="chain" id="PRO_5020956282" evidence="3">
    <location>
        <begin position="20"/>
        <end position="391"/>
    </location>
</feature>
<proteinExistence type="inferred from homology"/>
<name>A0A4R0GNS4_9ACTN</name>
<dbReference type="RefSeq" id="WP_131303889.1">
    <property type="nucleotide sequence ID" value="NZ_SJJR01000007.1"/>
</dbReference>
<dbReference type="InterPro" id="IPR051010">
    <property type="entry name" value="BCAA_transport"/>
</dbReference>
<sequence>MRRLLATTVTLAAVLAASACGGTESPSGDSGKPLTIAFPVPLTSGNKTAADQMVNAAKLAVKKINENGGAGGRTLELKVYDDKLTADESAKVAQRSITQDGAEVILGGYTSIEGLAIREVVERRKIVYIATSTISPQLTQGATYTFRAAHDQGDYPVQMAALYKQLGFTKPTVIHDDGPTGSTLFEPIVKALQNEGLTPGKPIAFTLNSTNVSTAIEAVKSQQPDSIIHIGSSGADAGLVLKTLSEQGVRLPVLGFGSLISAEALNIGGAAYDQFPVYTLANTQPSKPKMQEFAQLYATEYGGDAATTAATLVEGAAQTWDGFEALRQALEVTKGDTSGDALVAALKGLAPFEGAAGKAGKAISFADSQNAYKEALTVFVLKDKRPVEANQ</sequence>
<dbReference type="SUPFAM" id="SSF53822">
    <property type="entry name" value="Periplasmic binding protein-like I"/>
    <property type="match status" value="1"/>
</dbReference>
<dbReference type="InterPro" id="IPR028081">
    <property type="entry name" value="Leu-bd"/>
</dbReference>
<evidence type="ECO:0000259" key="4">
    <source>
        <dbReference type="Pfam" id="PF13458"/>
    </source>
</evidence>
<evidence type="ECO:0000313" key="6">
    <source>
        <dbReference type="Proteomes" id="UP000292274"/>
    </source>
</evidence>
<dbReference type="Gene3D" id="3.40.50.2300">
    <property type="match status" value="2"/>
</dbReference>
<comment type="similarity">
    <text evidence="1">Belongs to the leucine-binding protein family.</text>
</comment>
<protein>
    <submittedName>
        <fullName evidence="5">ABC transporter substrate-binding protein</fullName>
    </submittedName>
</protein>
<evidence type="ECO:0000313" key="5">
    <source>
        <dbReference type="EMBL" id="TCB97221.1"/>
    </source>
</evidence>
<dbReference type="OrthoDB" id="7337537at2"/>
<comment type="caution">
    <text evidence="5">The sequence shown here is derived from an EMBL/GenBank/DDBJ whole genome shotgun (WGS) entry which is preliminary data.</text>
</comment>
<evidence type="ECO:0000256" key="1">
    <source>
        <dbReference type="ARBA" id="ARBA00010062"/>
    </source>
</evidence>
<gene>
    <name evidence="5" type="ORF">E0H26_13190</name>
</gene>
<dbReference type="EMBL" id="SJJR01000007">
    <property type="protein sequence ID" value="TCB97221.1"/>
    <property type="molecule type" value="Genomic_DNA"/>
</dbReference>
<dbReference type="InterPro" id="IPR028082">
    <property type="entry name" value="Peripla_BP_I"/>
</dbReference>
<keyword evidence="2 3" id="KW-0732">Signal</keyword>
<organism evidence="5 6">
    <name type="scientific">Micromonospora zingiberis</name>
    <dbReference type="NCBI Taxonomy" id="2053011"/>
    <lineage>
        <taxon>Bacteria</taxon>
        <taxon>Bacillati</taxon>
        <taxon>Actinomycetota</taxon>
        <taxon>Actinomycetes</taxon>
        <taxon>Micromonosporales</taxon>
        <taxon>Micromonosporaceae</taxon>
        <taxon>Micromonospora</taxon>
    </lineage>
</organism>
<dbReference type="PANTHER" id="PTHR30483">
    <property type="entry name" value="LEUCINE-SPECIFIC-BINDING PROTEIN"/>
    <property type="match status" value="1"/>
</dbReference>
<dbReference type="PANTHER" id="PTHR30483:SF6">
    <property type="entry name" value="PERIPLASMIC BINDING PROTEIN OF ABC TRANSPORTER FOR NATURAL AMINO ACIDS"/>
    <property type="match status" value="1"/>
</dbReference>
<accession>A0A4R0GNS4</accession>
<feature type="domain" description="Leucine-binding protein" evidence="4">
    <location>
        <begin position="33"/>
        <end position="360"/>
    </location>
</feature>